<evidence type="ECO:0000313" key="2">
    <source>
        <dbReference type="EMBL" id="GAA4049565.1"/>
    </source>
</evidence>
<accession>A0ABP7UQC5</accession>
<name>A0ABP7UQC5_9BACT</name>
<dbReference type="InterPro" id="IPR036653">
    <property type="entry name" value="CinA-like_C"/>
</dbReference>
<dbReference type="InterPro" id="IPR008136">
    <property type="entry name" value="CinA_C"/>
</dbReference>
<dbReference type="NCBIfam" id="TIGR00199">
    <property type="entry name" value="PncC_domain"/>
    <property type="match status" value="1"/>
</dbReference>
<dbReference type="EMBL" id="BAABDK010000031">
    <property type="protein sequence ID" value="GAA4049565.1"/>
    <property type="molecule type" value="Genomic_DNA"/>
</dbReference>
<dbReference type="Pfam" id="PF02464">
    <property type="entry name" value="CinA"/>
    <property type="match status" value="1"/>
</dbReference>
<reference evidence="3" key="1">
    <citation type="journal article" date="2019" name="Int. J. Syst. Evol. Microbiol.">
        <title>The Global Catalogue of Microorganisms (GCM) 10K type strain sequencing project: providing services to taxonomists for standard genome sequencing and annotation.</title>
        <authorList>
            <consortium name="The Broad Institute Genomics Platform"/>
            <consortium name="The Broad Institute Genome Sequencing Center for Infectious Disease"/>
            <person name="Wu L."/>
            <person name="Ma J."/>
        </authorList>
    </citation>
    <scope>NUCLEOTIDE SEQUENCE [LARGE SCALE GENOMIC DNA]</scope>
    <source>
        <strain evidence="3">JCM 17225</strain>
    </source>
</reference>
<proteinExistence type="predicted"/>
<comment type="caution">
    <text evidence="2">The sequence shown here is derived from an EMBL/GenBank/DDBJ whole genome shotgun (WGS) entry which is preliminary data.</text>
</comment>
<protein>
    <recommendedName>
        <fullName evidence="1">CinA C-terminal domain-containing protein</fullName>
    </recommendedName>
</protein>
<dbReference type="Proteomes" id="UP001501469">
    <property type="component" value="Unassembled WGS sequence"/>
</dbReference>
<sequence>MQRQSVLLDFRMKPFDVNALVQQFLQHKLTLALAESCTCGMAAAQLAPATGVSEVLLGSVVTYHREAKQKLLGVKKETLDTYSAESQQTTNEMAQGLHRHLPAADVCVAVTGLCGPGASETPDKPVGTVFVTILLEGHAHEYRVQLSGSGDKLREQATTFIYEKLAELLARRQELHGAHQPGTASAAKRAMAG</sequence>
<keyword evidence="3" id="KW-1185">Reference proteome</keyword>
<feature type="domain" description="CinA C-terminal" evidence="1">
    <location>
        <begin position="19"/>
        <end position="168"/>
    </location>
</feature>
<gene>
    <name evidence="2" type="ORF">GCM10022409_40220</name>
</gene>
<evidence type="ECO:0000313" key="3">
    <source>
        <dbReference type="Proteomes" id="UP001501469"/>
    </source>
</evidence>
<organism evidence="2 3">
    <name type="scientific">Hymenobacter glaciei</name>
    <dbReference type="NCBI Taxonomy" id="877209"/>
    <lineage>
        <taxon>Bacteria</taxon>
        <taxon>Pseudomonadati</taxon>
        <taxon>Bacteroidota</taxon>
        <taxon>Cytophagia</taxon>
        <taxon>Cytophagales</taxon>
        <taxon>Hymenobacteraceae</taxon>
        <taxon>Hymenobacter</taxon>
    </lineage>
</organism>
<evidence type="ECO:0000259" key="1">
    <source>
        <dbReference type="Pfam" id="PF02464"/>
    </source>
</evidence>
<dbReference type="Gene3D" id="3.90.950.20">
    <property type="entry name" value="CinA-like"/>
    <property type="match status" value="1"/>
</dbReference>
<dbReference type="SUPFAM" id="SSF142433">
    <property type="entry name" value="CinA-like"/>
    <property type="match status" value="1"/>
</dbReference>